<dbReference type="Proteomes" id="UP000299102">
    <property type="component" value="Unassembled WGS sequence"/>
</dbReference>
<reference evidence="1 2" key="1">
    <citation type="journal article" date="2019" name="Commun. Biol.">
        <title>The bagworm genome reveals a unique fibroin gene that provides high tensile strength.</title>
        <authorList>
            <person name="Kono N."/>
            <person name="Nakamura H."/>
            <person name="Ohtoshi R."/>
            <person name="Tomita M."/>
            <person name="Numata K."/>
            <person name="Arakawa K."/>
        </authorList>
    </citation>
    <scope>NUCLEOTIDE SEQUENCE [LARGE SCALE GENOMIC DNA]</scope>
</reference>
<proteinExistence type="predicted"/>
<gene>
    <name evidence="1" type="ORF">EVAR_4411_1</name>
</gene>
<comment type="caution">
    <text evidence="1">The sequence shown here is derived from an EMBL/GenBank/DDBJ whole genome shotgun (WGS) entry which is preliminary data.</text>
</comment>
<keyword evidence="2" id="KW-1185">Reference proteome</keyword>
<evidence type="ECO:0000313" key="2">
    <source>
        <dbReference type="Proteomes" id="UP000299102"/>
    </source>
</evidence>
<accession>A0A4C1SYE0</accession>
<dbReference type="AlphaFoldDB" id="A0A4C1SYE0"/>
<evidence type="ECO:0000313" key="1">
    <source>
        <dbReference type="EMBL" id="GBP06976.1"/>
    </source>
</evidence>
<protein>
    <submittedName>
        <fullName evidence="1">Uncharacterized protein</fullName>
    </submittedName>
</protein>
<sequence length="145" mass="16133">MINDAPMDLYTQKRAYWVTLYLMKVLRAAHVDSARSMRVDLSSGIVQQFTLSVLEKAWIAAWLANDPQFQEITSSIAGCRWSNIRGMLILDESIGLRIRDVDNVVDSEPTAPSRSAVCTQCAFPLRILRSAVVAIADGQGFDFPP</sequence>
<organism evidence="1 2">
    <name type="scientific">Eumeta variegata</name>
    <name type="common">Bagworm moth</name>
    <name type="synonym">Eumeta japonica</name>
    <dbReference type="NCBI Taxonomy" id="151549"/>
    <lineage>
        <taxon>Eukaryota</taxon>
        <taxon>Metazoa</taxon>
        <taxon>Ecdysozoa</taxon>
        <taxon>Arthropoda</taxon>
        <taxon>Hexapoda</taxon>
        <taxon>Insecta</taxon>
        <taxon>Pterygota</taxon>
        <taxon>Neoptera</taxon>
        <taxon>Endopterygota</taxon>
        <taxon>Lepidoptera</taxon>
        <taxon>Glossata</taxon>
        <taxon>Ditrysia</taxon>
        <taxon>Tineoidea</taxon>
        <taxon>Psychidae</taxon>
        <taxon>Oiketicinae</taxon>
        <taxon>Eumeta</taxon>
    </lineage>
</organism>
<name>A0A4C1SYE0_EUMVA</name>
<dbReference type="EMBL" id="BGZK01000024">
    <property type="protein sequence ID" value="GBP06976.1"/>
    <property type="molecule type" value="Genomic_DNA"/>
</dbReference>